<sequence length="116" mass="13141">MAPRTIPPLKKRKRGVAGGTKPIDAVTKATKEPPTTTEKPSATEQNLVAIEGGRVEEEPIPTIIPTVVEEGEQSDNNEKENSEKDEKEESDEEEKEEEEKEEEKKEEEVYRRIVLR</sequence>
<evidence type="ECO:0000313" key="2">
    <source>
        <dbReference type="EMBL" id="CAA0269411.1"/>
    </source>
</evidence>
<feature type="compositionally biased region" description="Acidic residues" evidence="1">
    <location>
        <begin position="88"/>
        <end position="101"/>
    </location>
</feature>
<feature type="compositionally biased region" description="Basic and acidic residues" evidence="1">
    <location>
        <begin position="102"/>
        <end position="116"/>
    </location>
</feature>
<evidence type="ECO:0000313" key="3">
    <source>
        <dbReference type="Proteomes" id="UP000434276"/>
    </source>
</evidence>
<feature type="compositionally biased region" description="Basic and acidic residues" evidence="1">
    <location>
        <begin position="76"/>
        <end position="87"/>
    </location>
</feature>
<evidence type="ECO:0000256" key="1">
    <source>
        <dbReference type="SAM" id="MobiDB-lite"/>
    </source>
</evidence>
<proteinExistence type="predicted"/>
<name>A0A5S9WJD1_ARATH</name>
<gene>
    <name evidence="2" type="ORF">C24_LOCUS3507</name>
</gene>
<reference evidence="2 3" key="1">
    <citation type="submission" date="2019-12" db="EMBL/GenBank/DDBJ databases">
        <authorList>
            <person name="Jiao W.-B."/>
            <person name="Schneeberger K."/>
        </authorList>
    </citation>
    <scope>NUCLEOTIDE SEQUENCE [LARGE SCALE GENOMIC DNA]</scope>
    <source>
        <strain evidence="3">cv. C24</strain>
    </source>
</reference>
<organism evidence="2 3">
    <name type="scientific">Arabidopsis thaliana</name>
    <name type="common">Mouse-ear cress</name>
    <dbReference type="NCBI Taxonomy" id="3702"/>
    <lineage>
        <taxon>Eukaryota</taxon>
        <taxon>Viridiplantae</taxon>
        <taxon>Streptophyta</taxon>
        <taxon>Embryophyta</taxon>
        <taxon>Tracheophyta</taxon>
        <taxon>Spermatophyta</taxon>
        <taxon>Magnoliopsida</taxon>
        <taxon>eudicotyledons</taxon>
        <taxon>Gunneridae</taxon>
        <taxon>Pentapetalae</taxon>
        <taxon>rosids</taxon>
        <taxon>malvids</taxon>
        <taxon>Brassicales</taxon>
        <taxon>Brassicaceae</taxon>
        <taxon>Camelineae</taxon>
        <taxon>Arabidopsis</taxon>
    </lineage>
</organism>
<protein>
    <submittedName>
        <fullName evidence="2">Uncharacterized protein</fullName>
    </submittedName>
</protein>
<dbReference type="Proteomes" id="UP000434276">
    <property type="component" value="Unassembled WGS sequence"/>
</dbReference>
<dbReference type="AlphaFoldDB" id="A0A5S9WJD1"/>
<feature type="region of interest" description="Disordered" evidence="1">
    <location>
        <begin position="1"/>
        <end position="116"/>
    </location>
</feature>
<accession>A0A5S9WJD1</accession>
<dbReference type="EMBL" id="CACSHJ010000087">
    <property type="protein sequence ID" value="CAA0269411.1"/>
    <property type="molecule type" value="Genomic_DNA"/>
</dbReference>
<feature type="compositionally biased region" description="Low complexity" evidence="1">
    <location>
        <begin position="25"/>
        <end position="44"/>
    </location>
</feature>